<reference evidence="1" key="1">
    <citation type="submission" date="2014-09" db="EMBL/GenBank/DDBJ databases">
        <authorList>
            <person name="Magalhaes I.L.F."/>
            <person name="Oliveira U."/>
            <person name="Santos F.R."/>
            <person name="Vidigal T.H.D.A."/>
            <person name="Brescovit A.D."/>
            <person name="Santos A.J."/>
        </authorList>
    </citation>
    <scope>NUCLEOTIDE SEQUENCE</scope>
    <source>
        <tissue evidence="1">Shoot tissue taken approximately 20 cm above the soil surface</tissue>
    </source>
</reference>
<evidence type="ECO:0008006" key="2">
    <source>
        <dbReference type="Google" id="ProtNLM"/>
    </source>
</evidence>
<protein>
    <recommendedName>
        <fullName evidence="2">MBL fold metallo-hydrolase</fullName>
    </recommendedName>
</protein>
<evidence type="ECO:0000313" key="1">
    <source>
        <dbReference type="EMBL" id="JAE25542.1"/>
    </source>
</evidence>
<proteinExistence type="predicted"/>
<organism evidence="1">
    <name type="scientific">Arundo donax</name>
    <name type="common">Giant reed</name>
    <name type="synonym">Donax arundinaceus</name>
    <dbReference type="NCBI Taxonomy" id="35708"/>
    <lineage>
        <taxon>Eukaryota</taxon>
        <taxon>Viridiplantae</taxon>
        <taxon>Streptophyta</taxon>
        <taxon>Embryophyta</taxon>
        <taxon>Tracheophyta</taxon>
        <taxon>Spermatophyta</taxon>
        <taxon>Magnoliopsida</taxon>
        <taxon>Liliopsida</taxon>
        <taxon>Poales</taxon>
        <taxon>Poaceae</taxon>
        <taxon>PACMAD clade</taxon>
        <taxon>Arundinoideae</taxon>
        <taxon>Arundineae</taxon>
        <taxon>Arundo</taxon>
    </lineage>
</organism>
<sequence>MNPKLISPFETRISGYSTIFICFAEKEDQKILLVD</sequence>
<dbReference type="EMBL" id="GBRH01172354">
    <property type="protein sequence ID" value="JAE25542.1"/>
    <property type="molecule type" value="Transcribed_RNA"/>
</dbReference>
<dbReference type="AlphaFoldDB" id="A0A0A9GM26"/>
<reference evidence="1" key="2">
    <citation type="journal article" date="2015" name="Data Brief">
        <title>Shoot transcriptome of the giant reed, Arundo donax.</title>
        <authorList>
            <person name="Barrero R.A."/>
            <person name="Guerrero F.D."/>
            <person name="Moolhuijzen P."/>
            <person name="Goolsby J.A."/>
            <person name="Tidwell J."/>
            <person name="Bellgard S.E."/>
            <person name="Bellgard M.I."/>
        </authorList>
    </citation>
    <scope>NUCLEOTIDE SEQUENCE</scope>
    <source>
        <tissue evidence="1">Shoot tissue taken approximately 20 cm above the soil surface</tissue>
    </source>
</reference>
<name>A0A0A9GM26_ARUDO</name>
<accession>A0A0A9GM26</accession>